<reference evidence="1" key="1">
    <citation type="submission" date="2009-10" db="EMBL/GenBank/DDBJ databases">
        <title>Complete sequence of chromosome of Methanocaldococcus vulcanius M7.</title>
        <authorList>
            <consortium name="US DOE Joint Genome Institute"/>
            <person name="Lucas S."/>
            <person name="Copeland A."/>
            <person name="Lapidus A."/>
            <person name="Glavina del Rio T."/>
            <person name="Dalin E."/>
            <person name="Tice H."/>
            <person name="Bruce D."/>
            <person name="Goodwin L."/>
            <person name="Pitluck S."/>
            <person name="Lcollab F.I."/>
            <person name="Brettin T."/>
            <person name="Detter J.C."/>
            <person name="Han C."/>
            <person name="Tapia R."/>
            <person name="Kuske C.R."/>
            <person name="Schmutz J."/>
            <person name="Larimer F."/>
            <person name="Land M."/>
            <person name="Hauser L."/>
            <person name="Kyrpides N."/>
            <person name="Ovchinikova G."/>
            <person name="Sieprawska-Lupa M."/>
            <person name="Whitman W.B."/>
            <person name="Woyke T."/>
        </authorList>
    </citation>
    <scope>NUCLEOTIDE SEQUENCE [LARGE SCALE GENOMIC DNA]</scope>
    <source>
        <strain evidence="1">M7</strain>
    </source>
</reference>
<evidence type="ECO:0000313" key="1">
    <source>
        <dbReference type="EMBL" id="ACX73196.1"/>
    </source>
</evidence>
<sequence>MGIIIDLYTYLIIKVCWGLIMNVSAKLQLRIPKEVCKSMEVDNYTKGNFKIILKCENNTSTLIIKTNTIGSLKSTLDDFFRCLNASLETYNILK</sequence>
<keyword evidence="2" id="KW-1185">Reference proteome</keyword>
<dbReference type="NCBIfam" id="NF011470">
    <property type="entry name" value="PRK14887.1"/>
    <property type="match status" value="1"/>
</dbReference>
<dbReference type="HOGENOM" id="CLU_2379475_0_0_2"/>
<name>C9RHZ4_METVM</name>
<evidence type="ECO:0008006" key="3">
    <source>
        <dbReference type="Google" id="ProtNLM"/>
    </source>
</evidence>
<proteinExistence type="predicted"/>
<accession>C9RHZ4</accession>
<dbReference type="Proteomes" id="UP000002063">
    <property type="component" value="Chromosome"/>
</dbReference>
<dbReference type="AlphaFoldDB" id="C9RHZ4"/>
<evidence type="ECO:0000313" key="2">
    <source>
        <dbReference type="Proteomes" id="UP000002063"/>
    </source>
</evidence>
<dbReference type="STRING" id="579137.Metvu_1343"/>
<gene>
    <name evidence="1" type="ordered locus">Metvu_1343</name>
</gene>
<protein>
    <recommendedName>
        <fullName evidence="3">Transcription factor Pcc1</fullName>
    </recommendedName>
</protein>
<dbReference type="KEGG" id="mvu:Metvu_1343"/>
<dbReference type="EMBL" id="CP001787">
    <property type="protein sequence ID" value="ACX73196.1"/>
    <property type="molecule type" value="Genomic_DNA"/>
</dbReference>
<dbReference type="eggNOG" id="arCOG01354">
    <property type="taxonomic scope" value="Archaea"/>
</dbReference>
<organism evidence="1 2">
    <name type="scientific">Methanocaldococcus vulcanius (strain ATCC 700851 / DSM 12094 / M7)</name>
    <name type="common">Methanococcus vulcanius</name>
    <dbReference type="NCBI Taxonomy" id="579137"/>
    <lineage>
        <taxon>Archaea</taxon>
        <taxon>Methanobacteriati</taxon>
        <taxon>Methanobacteriota</taxon>
        <taxon>Methanomada group</taxon>
        <taxon>Methanococci</taxon>
        <taxon>Methanococcales</taxon>
        <taxon>Methanocaldococcaceae</taxon>
        <taxon>Methanocaldococcus</taxon>
    </lineage>
</organism>